<reference evidence="6" key="1">
    <citation type="submission" date="2012-07" db="EMBL/GenBank/DDBJ databases">
        <title>Genome of the Chinese tree shrew, a rising model animal genetically related to primates.</title>
        <authorList>
            <person name="Zhang G."/>
            <person name="Fan Y."/>
            <person name="Yao Y."/>
            <person name="Huang Z."/>
        </authorList>
    </citation>
    <scope>NUCLEOTIDE SEQUENCE [LARGE SCALE GENOMIC DNA]</scope>
</reference>
<evidence type="ECO:0000313" key="5">
    <source>
        <dbReference type="EMBL" id="ELW59991.1"/>
    </source>
</evidence>
<dbReference type="AlphaFoldDB" id="L9KBD9"/>
<name>L9KBD9_TUPCH</name>
<dbReference type="FunCoup" id="L9KBD9">
    <property type="interactions" value="426"/>
</dbReference>
<dbReference type="OrthoDB" id="9947981at2759"/>
<dbReference type="InterPro" id="IPR013783">
    <property type="entry name" value="Ig-like_fold"/>
</dbReference>
<keyword evidence="3" id="KW-0732">Signal</keyword>
<feature type="chain" id="PRO_5003999385" evidence="3">
    <location>
        <begin position="31"/>
        <end position="292"/>
    </location>
</feature>
<feature type="transmembrane region" description="Helical" evidence="2">
    <location>
        <begin position="157"/>
        <end position="182"/>
    </location>
</feature>
<gene>
    <name evidence="5" type="ORF">TREES_T100000812</name>
</gene>
<dbReference type="GO" id="GO:0038023">
    <property type="term" value="F:signaling receptor activity"/>
    <property type="evidence" value="ECO:0007669"/>
    <property type="project" value="InterPro"/>
</dbReference>
<dbReference type="STRING" id="246437.L9KBD9"/>
<dbReference type="InterPro" id="IPR036179">
    <property type="entry name" value="Ig-like_dom_sf"/>
</dbReference>
<sequence>MKTSSAMCGIGTLFWVLFLMPYLCVWSSHGEESCKVQLYLKRQSLNASLGNPFSLECPVNYCTDRPNVTWCKLNGTHCLTLQRPVSWKEEKNSSALILHFEAVVPSDNGSYRCSANVQPEKIESHWVTIYVLASTDIPDTIDASEPPSTKERADRTWLLYSLPLLGGLPVLIITCFCLFCCLRSRHEKKKKPSDTGGREINLVDVPQLFNSEQTTVGIRQNSHTVPPETGVYDDPRLGKQEGSEVYSNPRLEENKQGIVYASLNHSIIGMNSRPARNVKEAPTEYASICVRS</sequence>
<feature type="compositionally biased region" description="Basic and acidic residues" evidence="1">
    <location>
        <begin position="233"/>
        <end position="242"/>
    </location>
</feature>
<dbReference type="InterPro" id="IPR007110">
    <property type="entry name" value="Ig-like_dom"/>
</dbReference>
<proteinExistence type="predicted"/>
<dbReference type="InterPro" id="IPR003599">
    <property type="entry name" value="Ig_sub"/>
</dbReference>
<reference evidence="6" key="2">
    <citation type="journal article" date="2013" name="Nat. Commun.">
        <title>Genome of the Chinese tree shrew.</title>
        <authorList>
            <person name="Fan Y."/>
            <person name="Huang Z.Y."/>
            <person name="Cao C.C."/>
            <person name="Chen C.S."/>
            <person name="Chen Y.X."/>
            <person name="Fan D.D."/>
            <person name="He J."/>
            <person name="Hou H.L."/>
            <person name="Hu L."/>
            <person name="Hu X.T."/>
            <person name="Jiang X.T."/>
            <person name="Lai R."/>
            <person name="Lang Y.S."/>
            <person name="Liang B."/>
            <person name="Liao S.G."/>
            <person name="Mu D."/>
            <person name="Ma Y.Y."/>
            <person name="Niu Y.Y."/>
            <person name="Sun X.Q."/>
            <person name="Xia J.Q."/>
            <person name="Xiao J."/>
            <person name="Xiong Z.Q."/>
            <person name="Xu L."/>
            <person name="Yang L."/>
            <person name="Zhang Y."/>
            <person name="Zhao W."/>
            <person name="Zhao X.D."/>
            <person name="Zheng Y.T."/>
            <person name="Zhou J.M."/>
            <person name="Zhu Y.B."/>
            <person name="Zhang G.J."/>
            <person name="Wang J."/>
            <person name="Yao Y.G."/>
        </authorList>
    </citation>
    <scope>NUCLEOTIDE SEQUENCE [LARGE SCALE GENOMIC DNA]</scope>
</reference>
<keyword evidence="2" id="KW-1133">Transmembrane helix</keyword>
<keyword evidence="6" id="KW-1185">Reference proteome</keyword>
<evidence type="ECO:0000256" key="2">
    <source>
        <dbReference type="SAM" id="Phobius"/>
    </source>
</evidence>
<protein>
    <submittedName>
        <fullName evidence="5">B-and T-lymphocyte attenuator</fullName>
    </submittedName>
</protein>
<dbReference type="Pfam" id="PF13927">
    <property type="entry name" value="Ig_3"/>
    <property type="match status" value="1"/>
</dbReference>
<dbReference type="InterPro" id="IPR039257">
    <property type="entry name" value="BTLA"/>
</dbReference>
<evidence type="ECO:0000256" key="1">
    <source>
        <dbReference type="SAM" id="MobiDB-lite"/>
    </source>
</evidence>
<dbReference type="GO" id="GO:0002768">
    <property type="term" value="P:immune response-regulating cell surface receptor signaling pathway"/>
    <property type="evidence" value="ECO:0007669"/>
    <property type="project" value="InterPro"/>
</dbReference>
<dbReference type="GO" id="GO:0005886">
    <property type="term" value="C:plasma membrane"/>
    <property type="evidence" value="ECO:0007669"/>
    <property type="project" value="InterPro"/>
</dbReference>
<dbReference type="PANTHER" id="PTHR37996:SF1">
    <property type="entry name" value="B- AND T-LYMPHOCYTE ATTENUATOR"/>
    <property type="match status" value="1"/>
</dbReference>
<organism evidence="5 6">
    <name type="scientific">Tupaia chinensis</name>
    <name type="common">Chinese tree shrew</name>
    <name type="synonym">Tupaia belangeri chinensis</name>
    <dbReference type="NCBI Taxonomy" id="246437"/>
    <lineage>
        <taxon>Eukaryota</taxon>
        <taxon>Metazoa</taxon>
        <taxon>Chordata</taxon>
        <taxon>Craniata</taxon>
        <taxon>Vertebrata</taxon>
        <taxon>Euteleostomi</taxon>
        <taxon>Mammalia</taxon>
        <taxon>Eutheria</taxon>
        <taxon>Euarchontoglires</taxon>
        <taxon>Scandentia</taxon>
        <taxon>Tupaiidae</taxon>
        <taxon>Tupaia</taxon>
    </lineage>
</organism>
<feature type="domain" description="Ig-like" evidence="4">
    <location>
        <begin position="21"/>
        <end position="123"/>
    </location>
</feature>
<keyword evidence="2" id="KW-0472">Membrane</keyword>
<evidence type="ECO:0000256" key="3">
    <source>
        <dbReference type="SAM" id="SignalP"/>
    </source>
</evidence>
<dbReference type="SUPFAM" id="SSF48726">
    <property type="entry name" value="Immunoglobulin"/>
    <property type="match status" value="1"/>
</dbReference>
<dbReference type="InParanoid" id="L9KBD9"/>
<dbReference type="Proteomes" id="UP000011518">
    <property type="component" value="Unassembled WGS sequence"/>
</dbReference>
<dbReference type="Gene3D" id="2.60.40.10">
    <property type="entry name" value="Immunoglobulins"/>
    <property type="match status" value="1"/>
</dbReference>
<dbReference type="EMBL" id="KB320889">
    <property type="protein sequence ID" value="ELW59991.1"/>
    <property type="molecule type" value="Genomic_DNA"/>
</dbReference>
<evidence type="ECO:0000313" key="6">
    <source>
        <dbReference type="Proteomes" id="UP000011518"/>
    </source>
</evidence>
<feature type="signal peptide" evidence="3">
    <location>
        <begin position="1"/>
        <end position="30"/>
    </location>
</feature>
<dbReference type="KEGG" id="tup:102468077"/>
<dbReference type="PANTHER" id="PTHR37996">
    <property type="entry name" value="B- AND T-LYMPHOCYTE ATTENUATOR"/>
    <property type="match status" value="1"/>
</dbReference>
<evidence type="ECO:0000259" key="4">
    <source>
        <dbReference type="PROSITE" id="PS50835"/>
    </source>
</evidence>
<accession>L9KBD9</accession>
<dbReference type="eggNOG" id="ENOG502S8FS">
    <property type="taxonomic scope" value="Eukaryota"/>
</dbReference>
<feature type="region of interest" description="Disordered" evidence="1">
    <location>
        <begin position="221"/>
        <end position="242"/>
    </location>
</feature>
<dbReference type="PROSITE" id="PS50835">
    <property type="entry name" value="IG_LIKE"/>
    <property type="match status" value="1"/>
</dbReference>
<keyword evidence="2" id="KW-0812">Transmembrane</keyword>
<dbReference type="SMART" id="SM00409">
    <property type="entry name" value="IG"/>
    <property type="match status" value="1"/>
</dbReference>